<organism evidence="1 2">
    <name type="scientific">Dibothriocephalus latus</name>
    <name type="common">Fish tapeworm</name>
    <name type="synonym">Diphyllobothrium latum</name>
    <dbReference type="NCBI Taxonomy" id="60516"/>
    <lineage>
        <taxon>Eukaryota</taxon>
        <taxon>Metazoa</taxon>
        <taxon>Spiralia</taxon>
        <taxon>Lophotrochozoa</taxon>
        <taxon>Platyhelminthes</taxon>
        <taxon>Cestoda</taxon>
        <taxon>Eucestoda</taxon>
        <taxon>Diphyllobothriidea</taxon>
        <taxon>Diphyllobothriidae</taxon>
        <taxon>Dibothriocephalus</taxon>
    </lineage>
</organism>
<accession>A0A3P7M973</accession>
<keyword evidence="2" id="KW-1185">Reference proteome</keyword>
<gene>
    <name evidence="1" type="ORF">DILT_LOCUS10362</name>
</gene>
<protein>
    <submittedName>
        <fullName evidence="1">Uncharacterized protein</fullName>
    </submittedName>
</protein>
<name>A0A3P7M973_DIBLA</name>
<sequence length="260" mass="28446">MVRVAGLPTPPTEILGAVLTLNGRINSVFPDMQFTMEQEENNQLAFLDVRVCRKDCGGLKSKLFQKVTGTIQVLNFNGNHPISHERSCVETHCSEVKNSRRGEIVDPQAMNKYHHLPNPYSVPRLNLAEASGHLGNTQATVSSYPDIGRPDGRAIIQAQSSSAGHGLHAGQQAINAQEAIVVNCHKCTVITASYKYCNFLCMYHSLTRSYHAGEHITSIDGSVACTLPSGAKTFPSNFIALDAVWEMSSLLRELVVPQQM</sequence>
<dbReference type="AlphaFoldDB" id="A0A3P7M973"/>
<reference evidence="1 2" key="1">
    <citation type="submission" date="2018-11" db="EMBL/GenBank/DDBJ databases">
        <authorList>
            <consortium name="Pathogen Informatics"/>
        </authorList>
    </citation>
    <scope>NUCLEOTIDE SEQUENCE [LARGE SCALE GENOMIC DNA]</scope>
</reference>
<dbReference type="EMBL" id="UYRU01059548">
    <property type="protein sequence ID" value="VDN14531.1"/>
    <property type="molecule type" value="Genomic_DNA"/>
</dbReference>
<dbReference type="PANTHER" id="PTHR21301:SF10">
    <property type="entry name" value="REVERSE TRANSCRIPTASE DOMAIN-CONTAINING PROTEIN"/>
    <property type="match status" value="1"/>
</dbReference>
<evidence type="ECO:0000313" key="2">
    <source>
        <dbReference type="Proteomes" id="UP000281553"/>
    </source>
</evidence>
<dbReference type="OrthoDB" id="6782675at2759"/>
<evidence type="ECO:0000313" key="1">
    <source>
        <dbReference type="EMBL" id="VDN14531.1"/>
    </source>
</evidence>
<proteinExistence type="predicted"/>
<dbReference type="Proteomes" id="UP000281553">
    <property type="component" value="Unassembled WGS sequence"/>
</dbReference>
<dbReference type="PANTHER" id="PTHR21301">
    <property type="entry name" value="REVERSE TRANSCRIPTASE"/>
    <property type="match status" value="1"/>
</dbReference>